<dbReference type="InterPro" id="IPR011029">
    <property type="entry name" value="DEATH-like_dom_sf"/>
</dbReference>
<dbReference type="PANTHER" id="PTHR24106">
    <property type="entry name" value="NACHT, LRR AND CARD DOMAINS-CONTAINING"/>
    <property type="match status" value="1"/>
</dbReference>
<dbReference type="InterPro" id="IPR027417">
    <property type="entry name" value="P-loop_NTPase"/>
</dbReference>
<evidence type="ECO:0000259" key="5">
    <source>
        <dbReference type="PROSITE" id="PS50837"/>
    </source>
</evidence>
<dbReference type="AlphaFoldDB" id="M4A7J2"/>
<dbReference type="Gene3D" id="3.40.50.300">
    <property type="entry name" value="P-loop containing nucleotide triphosphate hydrolases"/>
    <property type="match status" value="1"/>
</dbReference>
<dbReference type="SMART" id="SM01289">
    <property type="entry name" value="PYRIN"/>
    <property type="match status" value="1"/>
</dbReference>
<keyword evidence="1" id="KW-0433">Leucine-rich repeat</keyword>
<dbReference type="CTD" id="794214"/>
<dbReference type="InParanoid" id="M4A7J2"/>
<dbReference type="OrthoDB" id="120976at2759"/>
<organism evidence="6 7">
    <name type="scientific">Xiphophorus maculatus</name>
    <name type="common">Southern platyfish</name>
    <name type="synonym">Platypoecilus maculatus</name>
    <dbReference type="NCBI Taxonomy" id="8083"/>
    <lineage>
        <taxon>Eukaryota</taxon>
        <taxon>Metazoa</taxon>
        <taxon>Chordata</taxon>
        <taxon>Craniata</taxon>
        <taxon>Vertebrata</taxon>
        <taxon>Euteleostomi</taxon>
        <taxon>Actinopterygii</taxon>
        <taxon>Neopterygii</taxon>
        <taxon>Teleostei</taxon>
        <taxon>Neoteleostei</taxon>
        <taxon>Acanthomorphata</taxon>
        <taxon>Ovalentaria</taxon>
        <taxon>Atherinomorphae</taxon>
        <taxon>Cyprinodontiformes</taxon>
        <taxon>Poeciliidae</taxon>
        <taxon>Poeciliinae</taxon>
        <taxon>Xiphophorus</taxon>
    </lineage>
</organism>
<dbReference type="Gene3D" id="1.10.533.10">
    <property type="entry name" value="Death Domain, Fas"/>
    <property type="match status" value="1"/>
</dbReference>
<dbReference type="InterPro" id="IPR007111">
    <property type="entry name" value="NACHT_NTPase"/>
</dbReference>
<dbReference type="InterPro" id="IPR041267">
    <property type="entry name" value="NLRP_HD2"/>
</dbReference>
<dbReference type="HOGENOM" id="CLU_002274_3_2_1"/>
<dbReference type="SUPFAM" id="SSF52540">
    <property type="entry name" value="P-loop containing nucleoside triphosphate hydrolases"/>
    <property type="match status" value="1"/>
</dbReference>
<keyword evidence="7" id="KW-1185">Reference proteome</keyword>
<dbReference type="Pfam" id="PF17776">
    <property type="entry name" value="NLRC4_HD2"/>
    <property type="match status" value="1"/>
</dbReference>
<evidence type="ECO:0000259" key="4">
    <source>
        <dbReference type="PROSITE" id="PS50824"/>
    </source>
</evidence>
<evidence type="ECO:0000313" key="6">
    <source>
        <dbReference type="Ensembl" id="ENSXMAP00000010436.1"/>
    </source>
</evidence>
<dbReference type="InterPro" id="IPR004020">
    <property type="entry name" value="DAPIN"/>
</dbReference>
<dbReference type="PROSITE" id="PS50824">
    <property type="entry name" value="DAPIN"/>
    <property type="match status" value="1"/>
</dbReference>
<dbReference type="RefSeq" id="XP_023198071.1">
    <property type="nucleotide sequence ID" value="XM_023342303.1"/>
</dbReference>
<protein>
    <submittedName>
        <fullName evidence="6">Protein NLRC3-like</fullName>
    </submittedName>
</protein>
<feature type="region of interest" description="Disordered" evidence="3">
    <location>
        <begin position="1"/>
        <end position="32"/>
    </location>
</feature>
<dbReference type="Ensembl" id="ENSXMAT00000010450.2">
    <property type="protein sequence ID" value="ENSXMAP00000010436.1"/>
    <property type="gene ID" value="ENSXMAG00000010422.2"/>
</dbReference>
<dbReference type="SUPFAM" id="SSF47986">
    <property type="entry name" value="DEATH domain"/>
    <property type="match status" value="1"/>
</dbReference>
<feature type="domain" description="Pyrin" evidence="4">
    <location>
        <begin position="143"/>
        <end position="229"/>
    </location>
</feature>
<dbReference type="GeneID" id="102230758"/>
<name>M4A7J2_XIPMA</name>
<sequence>MAESSTMLSDNSSIGDAVSSREDVESIEDEGLYYIPERRPSLDLGPSPMDTSQWYFVDQALTPAQSYEKLTSEEEPEGVAVEEEPPYTSVRLERVDSFSSCYSVDSNDCEKTIPKKKNKEEVTEPSNQLKLIQEPEEIKHPSLTLQFTFKALCETLKKLQEDDFRMFKWKLWTHYPQPFSASQSMDIVDLVDRLLESFTCEMSVQITRTILVSVSKKNVAEHLRMLYIKNQIRHELCELMIQKYSEVSITEGQTMPLDDIYVDVSTLSCFDNGPNIEHEVMQIAKPYTKKNPGKRQSLADTVSQEWVTKSHARQVYLYGLAGSGKSTFVKKLALDWARGRSHQNFSFVYVITIREMNEYLETKVSLMDIVNKLYPMAQRIKTEGLRYENNEALFIFDGLDEYPEEFNFNRTEIHSDATCPMTMRVLLTNLLRGRFLSRSRFMITSRPHADRCAPWDGHYDEIEMGSFSDENKDEYFRKRFKDPTQATRVIEHVKSVKTLHIMCCLPLFCTLLADECQLIFRESRTEEKLPTNITYMYTKLLLKLVHIRRTRAPDFSPEEELKLLMDLGKFAFTLLEKGQFHIKRTKCPEISHIEAVNRSGICTQYMTTPFVLCHEDVVCFLHPTMQEYMAALYAYLSFRNHDKNIFDQPIKSKFRLSTKGHKIMELYKVAVEKSLQCPDGKLDMFLRFLFGMGCKTNQELLLPFHKPPAKILDLAKDCASLIKKNQGSQHPDRSKNLQCCLKELEM</sequence>
<evidence type="ECO:0000313" key="7">
    <source>
        <dbReference type="Proteomes" id="UP000002852"/>
    </source>
</evidence>
<accession>M4A7J2</accession>
<dbReference type="Pfam" id="PF02758">
    <property type="entry name" value="PYRIN"/>
    <property type="match status" value="1"/>
</dbReference>
<evidence type="ECO:0000256" key="2">
    <source>
        <dbReference type="ARBA" id="ARBA00022737"/>
    </source>
</evidence>
<reference evidence="7" key="2">
    <citation type="journal article" date="2013" name="Nat. Genet.">
        <title>The genome of the platyfish, Xiphophorus maculatus, provides insights into evolutionary adaptation and several complex traits.</title>
        <authorList>
            <person name="Schartl M."/>
            <person name="Walter R.B."/>
            <person name="Shen Y."/>
            <person name="Garcia T."/>
            <person name="Catchen J."/>
            <person name="Amores A."/>
            <person name="Braasch I."/>
            <person name="Chalopin D."/>
            <person name="Volff J.N."/>
            <person name="Lesch K.P."/>
            <person name="Bisazza A."/>
            <person name="Minx P."/>
            <person name="Hillier L."/>
            <person name="Wilson R.K."/>
            <person name="Fuerstenberg S."/>
            <person name="Boore J."/>
            <person name="Searle S."/>
            <person name="Postlethwait J.H."/>
            <person name="Warren W.C."/>
        </authorList>
    </citation>
    <scope>NUCLEOTIDE SEQUENCE [LARGE SCALE GENOMIC DNA]</scope>
    <source>
        <strain evidence="7">JP 163 A</strain>
    </source>
</reference>
<dbReference type="eggNOG" id="KOG4308">
    <property type="taxonomic scope" value="Eukaryota"/>
</dbReference>
<dbReference type="KEGG" id="xma:102230758"/>
<proteinExistence type="predicted"/>
<feature type="compositionally biased region" description="Polar residues" evidence="3">
    <location>
        <begin position="1"/>
        <end position="14"/>
    </location>
</feature>
<reference evidence="6" key="4">
    <citation type="submission" date="2025-09" db="UniProtKB">
        <authorList>
            <consortium name="Ensembl"/>
        </authorList>
    </citation>
    <scope>IDENTIFICATION</scope>
    <source>
        <strain evidence="6">JP 163 A</strain>
    </source>
</reference>
<keyword evidence="2" id="KW-0677">Repeat</keyword>
<dbReference type="GeneTree" id="ENSGT01070000253760"/>
<evidence type="ECO:0000256" key="1">
    <source>
        <dbReference type="ARBA" id="ARBA00022614"/>
    </source>
</evidence>
<dbReference type="OMA" id="WVENDLE"/>
<reference evidence="6" key="3">
    <citation type="submission" date="2025-08" db="UniProtKB">
        <authorList>
            <consortium name="Ensembl"/>
        </authorList>
    </citation>
    <scope>IDENTIFICATION</scope>
    <source>
        <strain evidence="6">JP 163 A</strain>
    </source>
</reference>
<feature type="domain" description="NACHT" evidence="5">
    <location>
        <begin position="313"/>
        <end position="449"/>
    </location>
</feature>
<reference evidence="7" key="1">
    <citation type="submission" date="2012-01" db="EMBL/GenBank/DDBJ databases">
        <authorList>
            <person name="Walter R."/>
            <person name="Schartl M."/>
            <person name="Warren W."/>
        </authorList>
    </citation>
    <scope>NUCLEOTIDE SEQUENCE [LARGE SCALE GENOMIC DNA]</scope>
    <source>
        <strain evidence="7">JP 163 A</strain>
    </source>
</reference>
<evidence type="ECO:0000256" key="3">
    <source>
        <dbReference type="SAM" id="MobiDB-lite"/>
    </source>
</evidence>
<dbReference type="InterPro" id="IPR051261">
    <property type="entry name" value="NLR"/>
</dbReference>
<dbReference type="Pfam" id="PF05729">
    <property type="entry name" value="NACHT"/>
    <property type="match status" value="1"/>
</dbReference>
<dbReference type="Proteomes" id="UP000002852">
    <property type="component" value="Unassembled WGS sequence"/>
</dbReference>
<dbReference type="PROSITE" id="PS50837">
    <property type="entry name" value="NACHT"/>
    <property type="match status" value="1"/>
</dbReference>